<sequence length="263" mass="29314">MNSQPTMTSDTGLSETQITQFARDGFLVFRGMADKAICEHMLTVASRQLQEAAQPLEFEAELGYAGAPSSLEAEGGRTVRRLRGAYDRDACFHDWAEDPRIVDKVRQLVNEPVCLTLAHHNCVMTKHPQYGTATGWHRDIRYWAFTQPDLICVWLALGEETSANGGLRFIPGSHRLQIPRDQLDDLLFLRPEHPANQALFEQGQAIELHQGDVVFFHSLLFHAAGVNTSNVVKKSVAFVYHGCSNQPLPNTRSSSAADIRLSD</sequence>
<keyword evidence="3" id="KW-1185">Reference proteome</keyword>
<reference evidence="2" key="2">
    <citation type="submission" date="2020-09" db="EMBL/GenBank/DDBJ databases">
        <authorList>
            <person name="Sun Q."/>
            <person name="Sedlacek I."/>
        </authorList>
    </citation>
    <scope>NUCLEOTIDE SEQUENCE</scope>
    <source>
        <strain evidence="2">CCM 7086</strain>
    </source>
</reference>
<dbReference type="GO" id="GO:0016706">
    <property type="term" value="F:2-oxoglutarate-dependent dioxygenase activity"/>
    <property type="evidence" value="ECO:0007669"/>
    <property type="project" value="UniProtKB-ARBA"/>
</dbReference>
<reference evidence="2" key="1">
    <citation type="journal article" date="2014" name="Int. J. Syst. Evol. Microbiol.">
        <title>Complete genome sequence of Corynebacterium casei LMG S-19264T (=DSM 44701T), isolated from a smear-ripened cheese.</title>
        <authorList>
            <consortium name="US DOE Joint Genome Institute (JGI-PGF)"/>
            <person name="Walter F."/>
            <person name="Albersmeier A."/>
            <person name="Kalinowski J."/>
            <person name="Ruckert C."/>
        </authorList>
    </citation>
    <scope>NUCLEOTIDE SEQUENCE</scope>
    <source>
        <strain evidence="2">CCM 7086</strain>
    </source>
</reference>
<evidence type="ECO:0000256" key="1">
    <source>
        <dbReference type="ARBA" id="ARBA00001954"/>
    </source>
</evidence>
<organism evidence="2 3">
    <name type="scientific">Oxalicibacterium flavum</name>
    <dbReference type="NCBI Taxonomy" id="179467"/>
    <lineage>
        <taxon>Bacteria</taxon>
        <taxon>Pseudomonadati</taxon>
        <taxon>Pseudomonadota</taxon>
        <taxon>Betaproteobacteria</taxon>
        <taxon>Burkholderiales</taxon>
        <taxon>Oxalobacteraceae</taxon>
        <taxon>Oxalicibacterium</taxon>
    </lineage>
</organism>
<dbReference type="PANTHER" id="PTHR20883">
    <property type="entry name" value="PHYTANOYL-COA DIOXYGENASE DOMAIN CONTAINING 1"/>
    <property type="match status" value="1"/>
</dbReference>
<dbReference type="InterPro" id="IPR008775">
    <property type="entry name" value="Phytyl_CoA_dOase-like"/>
</dbReference>
<dbReference type="SUPFAM" id="SSF51197">
    <property type="entry name" value="Clavaminate synthase-like"/>
    <property type="match status" value="1"/>
</dbReference>
<keyword evidence="2" id="KW-0223">Dioxygenase</keyword>
<dbReference type="GO" id="GO:0005506">
    <property type="term" value="F:iron ion binding"/>
    <property type="evidence" value="ECO:0007669"/>
    <property type="project" value="UniProtKB-ARBA"/>
</dbReference>
<comment type="cofactor">
    <cofactor evidence="1">
        <name>Fe(2+)</name>
        <dbReference type="ChEBI" id="CHEBI:29033"/>
    </cofactor>
</comment>
<name>A0A8J2UNI9_9BURK</name>
<evidence type="ECO:0000313" key="3">
    <source>
        <dbReference type="Proteomes" id="UP000620266"/>
    </source>
</evidence>
<dbReference type="Pfam" id="PF05721">
    <property type="entry name" value="PhyH"/>
    <property type="match status" value="1"/>
</dbReference>
<gene>
    <name evidence="2" type="ORF">GCM10007205_22650</name>
</gene>
<comment type="caution">
    <text evidence="2">The sequence shown here is derived from an EMBL/GenBank/DDBJ whole genome shotgun (WGS) entry which is preliminary data.</text>
</comment>
<dbReference type="Proteomes" id="UP000620266">
    <property type="component" value="Unassembled WGS sequence"/>
</dbReference>
<evidence type="ECO:0000313" key="2">
    <source>
        <dbReference type="EMBL" id="GGC13225.1"/>
    </source>
</evidence>
<protein>
    <submittedName>
        <fullName evidence="2">Phytanoyl-CoA dioxygenase</fullName>
    </submittedName>
</protein>
<dbReference type="AlphaFoldDB" id="A0A8J2UNI9"/>
<dbReference type="Gene3D" id="2.60.120.620">
    <property type="entry name" value="q2cbj1_9rhob like domain"/>
    <property type="match status" value="1"/>
</dbReference>
<proteinExistence type="predicted"/>
<dbReference type="EMBL" id="BMCG01000004">
    <property type="protein sequence ID" value="GGC13225.1"/>
    <property type="molecule type" value="Genomic_DNA"/>
</dbReference>
<dbReference type="PANTHER" id="PTHR20883:SF48">
    <property type="entry name" value="ECTOINE DIOXYGENASE"/>
    <property type="match status" value="1"/>
</dbReference>
<keyword evidence="2" id="KW-0560">Oxidoreductase</keyword>
<accession>A0A8J2UNI9</accession>